<evidence type="ECO:0000313" key="3">
    <source>
        <dbReference type="Proteomes" id="UP001319200"/>
    </source>
</evidence>
<feature type="transmembrane region" description="Helical" evidence="1">
    <location>
        <begin position="485"/>
        <end position="506"/>
    </location>
</feature>
<sequence>MISKSSSPISPRLCFILFFSKAILYFTGMVLIVAGLFFLANLEIHNNSMVMLIASFTVIPLLFWEFKTFHGLGAVRLAVYNIASVLIIAGLTLAMGAVYDKSWDGMAYHQIGIVELSRGWNPFYEQLPYEAQNSKYFNREIVLNLWINHYGKALETFSAVMMTLTGNIESGKVFNVLMLLSAFCSLFWLLTRLNLLGMGWNLLVAAAATFNPIAINQLFSYYLDGALGSLILILMCQLIMLMRRDGREERWPTYISIFFTSVILINLKFTGLIYHAWICLVFLGLVLYLKQFKMLGHFVAAAAVSGLIAVFIAGFNPYVTNTIRAGHPFYPLAGENKVDAIVHMTPKPLKAHNTFGKFLISNFSRCDNFGETSDRAVAYKVPFTFTAQELKIFQSEGIRLNALGPLWSGIFCVTLVLLVIIFIQLKGINRIYLLALVASVAGAVAINPASWWARFIPQLWLLPVIVFVFLLFAQTKNILRFISKTAVLLLIANTALIAGVYFYSVYSSTRSANQVFETLRRSTTPVFVYFDIFTPNEKKLEANRVSFVKVGRLSELPCDSAMQILKIDYCMGGGKSPRSTVHSSVVNSRQ</sequence>
<feature type="transmembrane region" description="Helical" evidence="1">
    <location>
        <begin position="78"/>
        <end position="99"/>
    </location>
</feature>
<keyword evidence="1" id="KW-0812">Transmembrane</keyword>
<name>A0AAP2DPK2_9BACT</name>
<feature type="transmembrane region" description="Helical" evidence="1">
    <location>
        <begin position="198"/>
        <end position="215"/>
    </location>
</feature>
<protein>
    <submittedName>
        <fullName evidence="2">Uncharacterized protein</fullName>
    </submittedName>
</protein>
<feature type="transmembrane region" description="Helical" evidence="1">
    <location>
        <begin position="298"/>
        <end position="319"/>
    </location>
</feature>
<feature type="transmembrane region" description="Helical" evidence="1">
    <location>
        <begin position="431"/>
        <end position="449"/>
    </location>
</feature>
<feature type="transmembrane region" description="Helical" evidence="1">
    <location>
        <begin position="173"/>
        <end position="191"/>
    </location>
</feature>
<proteinExistence type="predicted"/>
<feature type="transmembrane region" description="Helical" evidence="1">
    <location>
        <begin position="12"/>
        <end position="42"/>
    </location>
</feature>
<feature type="transmembrane region" description="Helical" evidence="1">
    <location>
        <begin position="48"/>
        <end position="66"/>
    </location>
</feature>
<accession>A0AAP2DPK2</accession>
<dbReference type="Proteomes" id="UP001319200">
    <property type="component" value="Unassembled WGS sequence"/>
</dbReference>
<keyword evidence="3" id="KW-1185">Reference proteome</keyword>
<feature type="transmembrane region" description="Helical" evidence="1">
    <location>
        <begin position="455"/>
        <end position="473"/>
    </location>
</feature>
<comment type="caution">
    <text evidence="2">The sequence shown here is derived from an EMBL/GenBank/DDBJ whole genome shotgun (WGS) entry which is preliminary data.</text>
</comment>
<gene>
    <name evidence="2" type="ORF">KK083_25010</name>
</gene>
<feature type="transmembrane region" description="Helical" evidence="1">
    <location>
        <begin position="406"/>
        <end position="424"/>
    </location>
</feature>
<evidence type="ECO:0000256" key="1">
    <source>
        <dbReference type="SAM" id="Phobius"/>
    </source>
</evidence>
<reference evidence="2 3" key="1">
    <citation type="submission" date="2021-05" db="EMBL/GenBank/DDBJ databases">
        <title>A Polyphasic approach of four new species of the genus Ohtaekwangia: Ohtaekwangia histidinii sp. nov., Ohtaekwangia cretensis sp. nov., Ohtaekwangia indiensis sp. nov., Ohtaekwangia reichenbachii sp. nov. from diverse environment.</title>
        <authorList>
            <person name="Octaviana S."/>
        </authorList>
    </citation>
    <scope>NUCLEOTIDE SEQUENCE [LARGE SCALE GENOMIC DNA]</scope>
    <source>
        <strain evidence="2 3">PWU4</strain>
    </source>
</reference>
<dbReference type="AlphaFoldDB" id="A0AAP2DPK2"/>
<keyword evidence="1" id="KW-1133">Transmembrane helix</keyword>
<dbReference type="EMBL" id="JAHESF010000036">
    <property type="protein sequence ID" value="MBT1700173.1"/>
    <property type="molecule type" value="Genomic_DNA"/>
</dbReference>
<dbReference type="RefSeq" id="WP_254168565.1">
    <property type="nucleotide sequence ID" value="NZ_JAHESF010000036.1"/>
</dbReference>
<keyword evidence="1" id="KW-0472">Membrane</keyword>
<evidence type="ECO:0000313" key="2">
    <source>
        <dbReference type="EMBL" id="MBT1700173.1"/>
    </source>
</evidence>
<organism evidence="2 3">
    <name type="scientific">Chryseosolibacter histidini</name>
    <dbReference type="NCBI Taxonomy" id="2782349"/>
    <lineage>
        <taxon>Bacteria</taxon>
        <taxon>Pseudomonadati</taxon>
        <taxon>Bacteroidota</taxon>
        <taxon>Cytophagia</taxon>
        <taxon>Cytophagales</taxon>
        <taxon>Chryseotaleaceae</taxon>
        <taxon>Chryseosolibacter</taxon>
    </lineage>
</organism>
<feature type="transmembrane region" description="Helical" evidence="1">
    <location>
        <begin position="221"/>
        <end position="239"/>
    </location>
</feature>
<feature type="transmembrane region" description="Helical" evidence="1">
    <location>
        <begin position="273"/>
        <end position="289"/>
    </location>
</feature>